<evidence type="ECO:0000313" key="2">
    <source>
        <dbReference type="Proteomes" id="UP000823912"/>
    </source>
</evidence>
<dbReference type="Gene3D" id="3.20.20.150">
    <property type="entry name" value="Divalent-metal-dependent TIM barrel enzymes"/>
    <property type="match status" value="1"/>
</dbReference>
<dbReference type="EMBL" id="DVHM01000141">
    <property type="protein sequence ID" value="HIR71324.1"/>
    <property type="molecule type" value="Genomic_DNA"/>
</dbReference>
<gene>
    <name evidence="1" type="ORF">IAA55_08590</name>
</gene>
<reference evidence="1" key="1">
    <citation type="submission" date="2020-10" db="EMBL/GenBank/DDBJ databases">
        <authorList>
            <person name="Gilroy R."/>
        </authorList>
    </citation>
    <scope>NUCLEOTIDE SEQUENCE</scope>
    <source>
        <strain evidence="1">ChiSjej5B23-6657</strain>
    </source>
</reference>
<protein>
    <submittedName>
        <fullName evidence="1">Uncharacterized protein</fullName>
    </submittedName>
</protein>
<dbReference type="AlphaFoldDB" id="A0A9D1EAX0"/>
<accession>A0A9D1EAX0</accession>
<evidence type="ECO:0000313" key="1">
    <source>
        <dbReference type="EMBL" id="HIR71324.1"/>
    </source>
</evidence>
<dbReference type="SUPFAM" id="SSF51658">
    <property type="entry name" value="Xylose isomerase-like"/>
    <property type="match status" value="1"/>
</dbReference>
<sequence length="69" mass="7876">VLKSCVWGEGIVPIRRIVQRLEADGYSGSCGIEYVAPEQEGLYPNQYQLERFLAYLNRDEGDGEIPERE</sequence>
<dbReference type="InterPro" id="IPR036237">
    <property type="entry name" value="Xyl_isomerase-like_sf"/>
</dbReference>
<reference evidence="1" key="2">
    <citation type="journal article" date="2021" name="PeerJ">
        <title>Extensive microbial diversity within the chicken gut microbiome revealed by metagenomics and culture.</title>
        <authorList>
            <person name="Gilroy R."/>
            <person name="Ravi A."/>
            <person name="Getino M."/>
            <person name="Pursley I."/>
            <person name="Horton D.L."/>
            <person name="Alikhan N.F."/>
            <person name="Baker D."/>
            <person name="Gharbi K."/>
            <person name="Hall N."/>
            <person name="Watson M."/>
            <person name="Adriaenssens E.M."/>
            <person name="Foster-Nyarko E."/>
            <person name="Jarju S."/>
            <person name="Secka A."/>
            <person name="Antonio M."/>
            <person name="Oren A."/>
            <person name="Chaudhuri R.R."/>
            <person name="La Ragione R."/>
            <person name="Hildebrand F."/>
            <person name="Pallen M.J."/>
        </authorList>
    </citation>
    <scope>NUCLEOTIDE SEQUENCE</scope>
    <source>
        <strain evidence="1">ChiSjej5B23-6657</strain>
    </source>
</reference>
<name>A0A9D1EAX0_9FIRM</name>
<proteinExistence type="predicted"/>
<comment type="caution">
    <text evidence="1">The sequence shown here is derived from an EMBL/GenBank/DDBJ whole genome shotgun (WGS) entry which is preliminary data.</text>
</comment>
<dbReference type="Proteomes" id="UP000823912">
    <property type="component" value="Unassembled WGS sequence"/>
</dbReference>
<feature type="non-terminal residue" evidence="1">
    <location>
        <position position="1"/>
    </location>
</feature>
<organism evidence="1 2">
    <name type="scientific">Candidatus Pullilachnospira gallistercoris</name>
    <dbReference type="NCBI Taxonomy" id="2840911"/>
    <lineage>
        <taxon>Bacteria</taxon>
        <taxon>Bacillati</taxon>
        <taxon>Bacillota</taxon>
        <taxon>Clostridia</taxon>
        <taxon>Lachnospirales</taxon>
        <taxon>Lachnospiraceae</taxon>
        <taxon>Lachnospiraceae incertae sedis</taxon>
        <taxon>Candidatus Pullilachnospira</taxon>
    </lineage>
</organism>